<dbReference type="AlphaFoldDB" id="A0A0N0GR43"/>
<keyword evidence="2" id="KW-1185">Reference proteome</keyword>
<name>A0A0N0GR43_9NEIS</name>
<dbReference type="RefSeq" id="WP_053936019.1">
    <property type="nucleotide sequence ID" value="NZ_LAQT01000001.1"/>
</dbReference>
<gene>
    <name evidence="1" type="ORF">WG78_01585</name>
</gene>
<reference evidence="1 2" key="1">
    <citation type="submission" date="2015-07" db="EMBL/GenBank/DDBJ databases">
        <title>Draft genome sequence of the Amantichitinum ursilacus IGB-41, a new chitin-degrading bacterium.</title>
        <authorList>
            <person name="Kirstahler P."/>
            <person name="Guenther M."/>
            <person name="Grumaz C."/>
            <person name="Rupp S."/>
            <person name="Zibek S."/>
            <person name="Sohn K."/>
        </authorList>
    </citation>
    <scope>NUCLEOTIDE SEQUENCE [LARGE SCALE GENOMIC DNA]</scope>
    <source>
        <strain evidence="1 2">IGB-41</strain>
    </source>
</reference>
<dbReference type="Proteomes" id="UP000037939">
    <property type="component" value="Unassembled WGS sequence"/>
</dbReference>
<dbReference type="STRING" id="857265.WG78_01585"/>
<protein>
    <submittedName>
        <fullName evidence="1">Uncharacterized protein</fullName>
    </submittedName>
</protein>
<organism evidence="1 2">
    <name type="scientific">Amantichitinum ursilacus</name>
    <dbReference type="NCBI Taxonomy" id="857265"/>
    <lineage>
        <taxon>Bacteria</taxon>
        <taxon>Pseudomonadati</taxon>
        <taxon>Pseudomonadota</taxon>
        <taxon>Betaproteobacteria</taxon>
        <taxon>Neisseriales</taxon>
        <taxon>Chitinibacteraceae</taxon>
        <taxon>Amantichitinum</taxon>
    </lineage>
</organism>
<sequence length="69" mass="7724">MEEQVSVVKENGEYVFHKSGTSLLRIGEEHCKTHEQLLARANELRSQAWATAAVLDEFASLAADYDSEL</sequence>
<evidence type="ECO:0000313" key="1">
    <source>
        <dbReference type="EMBL" id="KPC55308.1"/>
    </source>
</evidence>
<comment type="caution">
    <text evidence="1">The sequence shown here is derived from an EMBL/GenBank/DDBJ whole genome shotgun (WGS) entry which is preliminary data.</text>
</comment>
<proteinExistence type="predicted"/>
<evidence type="ECO:0000313" key="2">
    <source>
        <dbReference type="Proteomes" id="UP000037939"/>
    </source>
</evidence>
<dbReference type="EMBL" id="LAQT01000001">
    <property type="protein sequence ID" value="KPC55308.1"/>
    <property type="molecule type" value="Genomic_DNA"/>
</dbReference>
<accession>A0A0N0GR43</accession>